<proteinExistence type="predicted"/>
<feature type="compositionally biased region" description="Gly residues" evidence="1">
    <location>
        <begin position="93"/>
        <end position="102"/>
    </location>
</feature>
<evidence type="ECO:0000313" key="4">
    <source>
        <dbReference type="Proteomes" id="UP001422759"/>
    </source>
</evidence>
<gene>
    <name evidence="3" type="ORF">GCM10009760_15500</name>
</gene>
<keyword evidence="2" id="KW-0472">Membrane</keyword>
<comment type="caution">
    <text evidence="3">The sequence shown here is derived from an EMBL/GenBank/DDBJ whole genome shotgun (WGS) entry which is preliminary data.</text>
</comment>
<keyword evidence="2" id="KW-0812">Transmembrane</keyword>
<accession>A0ABN2Z3G5</accession>
<organism evidence="3 4">
    <name type="scientific">Kitasatospora kazusensis</name>
    <dbReference type="NCBI Taxonomy" id="407974"/>
    <lineage>
        <taxon>Bacteria</taxon>
        <taxon>Bacillati</taxon>
        <taxon>Actinomycetota</taxon>
        <taxon>Actinomycetes</taxon>
        <taxon>Kitasatosporales</taxon>
        <taxon>Streptomycetaceae</taxon>
        <taxon>Kitasatospora</taxon>
    </lineage>
</organism>
<reference evidence="3 4" key="1">
    <citation type="journal article" date="2019" name="Int. J. Syst. Evol. Microbiol.">
        <title>The Global Catalogue of Microorganisms (GCM) 10K type strain sequencing project: providing services to taxonomists for standard genome sequencing and annotation.</title>
        <authorList>
            <consortium name="The Broad Institute Genomics Platform"/>
            <consortium name="The Broad Institute Genome Sequencing Center for Infectious Disease"/>
            <person name="Wu L."/>
            <person name="Ma J."/>
        </authorList>
    </citation>
    <scope>NUCLEOTIDE SEQUENCE [LARGE SCALE GENOMIC DNA]</scope>
    <source>
        <strain evidence="3 4">JCM 14560</strain>
    </source>
</reference>
<name>A0ABN2Z3G5_9ACTN</name>
<sequence length="109" mass="11901">MRHYGHFGHHGGWGWVPFGITMVLLWLVLIAVLVLVWRAWSHRSVKPGPAAHWPPPAADQHRSPEQVLADRLARGEIEIDDYRQRLAELRGGAQPGPGAGPGTGPPPTG</sequence>
<feature type="transmembrane region" description="Helical" evidence="2">
    <location>
        <begin position="12"/>
        <end position="37"/>
    </location>
</feature>
<dbReference type="Proteomes" id="UP001422759">
    <property type="component" value="Unassembled WGS sequence"/>
</dbReference>
<feature type="region of interest" description="Disordered" evidence="1">
    <location>
        <begin position="45"/>
        <end position="65"/>
    </location>
</feature>
<protein>
    <recommendedName>
        <fullName evidence="5">SHOCT domain-containing protein</fullName>
    </recommendedName>
</protein>
<evidence type="ECO:0000313" key="3">
    <source>
        <dbReference type="EMBL" id="GAA2136182.1"/>
    </source>
</evidence>
<evidence type="ECO:0000256" key="2">
    <source>
        <dbReference type="SAM" id="Phobius"/>
    </source>
</evidence>
<dbReference type="RefSeq" id="WP_344462159.1">
    <property type="nucleotide sequence ID" value="NZ_BAAANT010000006.1"/>
</dbReference>
<keyword evidence="4" id="KW-1185">Reference proteome</keyword>
<evidence type="ECO:0008006" key="5">
    <source>
        <dbReference type="Google" id="ProtNLM"/>
    </source>
</evidence>
<keyword evidence="2" id="KW-1133">Transmembrane helix</keyword>
<evidence type="ECO:0000256" key="1">
    <source>
        <dbReference type="SAM" id="MobiDB-lite"/>
    </source>
</evidence>
<dbReference type="EMBL" id="BAAANT010000006">
    <property type="protein sequence ID" value="GAA2136182.1"/>
    <property type="molecule type" value="Genomic_DNA"/>
</dbReference>
<feature type="region of interest" description="Disordered" evidence="1">
    <location>
        <begin position="88"/>
        <end position="109"/>
    </location>
</feature>